<reference evidence="5 6" key="1">
    <citation type="journal article" date="2012" name="Genome Biol.">
        <title>Genome and low-iron response of an oceanic diatom adapted to chronic iron limitation.</title>
        <authorList>
            <person name="Lommer M."/>
            <person name="Specht M."/>
            <person name="Roy A.S."/>
            <person name="Kraemer L."/>
            <person name="Andreson R."/>
            <person name="Gutowska M.A."/>
            <person name="Wolf J."/>
            <person name="Bergner S.V."/>
            <person name="Schilhabel M.B."/>
            <person name="Klostermeier U.C."/>
            <person name="Beiko R.G."/>
            <person name="Rosenstiel P."/>
            <person name="Hippler M."/>
            <person name="Laroche J."/>
        </authorList>
    </citation>
    <scope>NUCLEOTIDE SEQUENCE [LARGE SCALE GENOMIC DNA]</scope>
    <source>
        <strain evidence="5 6">CCMP1005</strain>
    </source>
</reference>
<dbReference type="SUPFAM" id="SSF56112">
    <property type="entry name" value="Protein kinase-like (PK-like)"/>
    <property type="match status" value="1"/>
</dbReference>
<proteinExistence type="predicted"/>
<dbReference type="GO" id="GO:0005524">
    <property type="term" value="F:ATP binding"/>
    <property type="evidence" value="ECO:0007669"/>
    <property type="project" value="UniProtKB-KW"/>
</dbReference>
<evidence type="ECO:0000313" key="6">
    <source>
        <dbReference type="Proteomes" id="UP000266841"/>
    </source>
</evidence>
<dbReference type="PANTHER" id="PTHR24346:SF77">
    <property type="entry name" value="SERINE THREONINE PROTEIN KINASE"/>
    <property type="match status" value="1"/>
</dbReference>
<evidence type="ECO:0000256" key="1">
    <source>
        <dbReference type="ARBA" id="ARBA00022741"/>
    </source>
</evidence>
<dbReference type="Gene3D" id="1.10.510.10">
    <property type="entry name" value="Transferase(Phosphotransferase) domain 1"/>
    <property type="match status" value="1"/>
</dbReference>
<feature type="domain" description="Protein kinase" evidence="4">
    <location>
        <begin position="100"/>
        <end position="414"/>
    </location>
</feature>
<evidence type="ECO:0000256" key="3">
    <source>
        <dbReference type="SAM" id="MobiDB-lite"/>
    </source>
</evidence>
<dbReference type="OrthoDB" id="68483at2759"/>
<sequence length="414" mass="46233">MQPGPPGQQDQKTKTKVSFCGGREDFMGSYKDDTDDQEENDDMHPLPRRGTDDGRASQLRRKPTLDVISLASFGSERTVDSNGVGEIGDLLFITDEEMPPGQTSVLGKGSFATVRLARRRNSQRRRRSSVVSDLSFESSSAHDTNPSRFATNTTGNPHQCLLSERSTIDDSDTDEAGQLVAVKIIEKSLLSNVKTMYRDGENQLQCATALQNVEREIAVMKLLGCAHPNLVSLIEVIDIGPGSSRLYMVLEYVPLGEIMSHVKGTDMYERKWKDGEPKHSIAMSDGYFTEYQSALFFVDVIHGLATLHRNRIAHRDLKPENILLDERGFVKISDFGVSHLFEEEMAEFAPKLRKLTLSYTGSDEGLTKSLKRVDCEFALKMKSMSSLGKLTKTEGTWAYWSVSEPRAFFIVVLT</sequence>
<keyword evidence="6" id="KW-1185">Reference proteome</keyword>
<feature type="compositionally biased region" description="Basic residues" evidence="3">
    <location>
        <begin position="117"/>
        <end position="128"/>
    </location>
</feature>
<dbReference type="InterPro" id="IPR000719">
    <property type="entry name" value="Prot_kinase_dom"/>
</dbReference>
<feature type="compositionally biased region" description="Polar residues" evidence="3">
    <location>
        <begin position="141"/>
        <end position="157"/>
    </location>
</feature>
<dbReference type="Pfam" id="PF00069">
    <property type="entry name" value="Pkinase"/>
    <property type="match status" value="1"/>
</dbReference>
<evidence type="ECO:0000313" key="5">
    <source>
        <dbReference type="EMBL" id="EJK49078.1"/>
    </source>
</evidence>
<dbReference type="SMART" id="SM00220">
    <property type="entry name" value="S_TKc"/>
    <property type="match status" value="1"/>
</dbReference>
<name>K0R6S2_THAOC</name>
<dbReference type="PANTHER" id="PTHR24346">
    <property type="entry name" value="MAP/MICROTUBULE AFFINITY-REGULATING KINASE"/>
    <property type="match status" value="1"/>
</dbReference>
<feature type="region of interest" description="Disordered" evidence="3">
    <location>
        <begin position="1"/>
        <end position="60"/>
    </location>
</feature>
<keyword evidence="2" id="KW-0067">ATP-binding</keyword>
<dbReference type="EMBL" id="AGNL01045145">
    <property type="protein sequence ID" value="EJK49078.1"/>
    <property type="molecule type" value="Genomic_DNA"/>
</dbReference>
<comment type="caution">
    <text evidence="5">The sequence shown here is derived from an EMBL/GenBank/DDBJ whole genome shotgun (WGS) entry which is preliminary data.</text>
</comment>
<dbReference type="PROSITE" id="PS00108">
    <property type="entry name" value="PROTEIN_KINASE_ST"/>
    <property type="match status" value="1"/>
</dbReference>
<feature type="compositionally biased region" description="Low complexity" evidence="3">
    <location>
        <begin position="129"/>
        <end position="139"/>
    </location>
</feature>
<feature type="region of interest" description="Disordered" evidence="3">
    <location>
        <begin position="117"/>
        <end position="157"/>
    </location>
</feature>
<organism evidence="5 6">
    <name type="scientific">Thalassiosira oceanica</name>
    <name type="common">Marine diatom</name>
    <dbReference type="NCBI Taxonomy" id="159749"/>
    <lineage>
        <taxon>Eukaryota</taxon>
        <taxon>Sar</taxon>
        <taxon>Stramenopiles</taxon>
        <taxon>Ochrophyta</taxon>
        <taxon>Bacillariophyta</taxon>
        <taxon>Coscinodiscophyceae</taxon>
        <taxon>Thalassiosirophycidae</taxon>
        <taxon>Thalassiosirales</taxon>
        <taxon>Thalassiosiraceae</taxon>
        <taxon>Thalassiosira</taxon>
    </lineage>
</organism>
<dbReference type="Proteomes" id="UP000266841">
    <property type="component" value="Unassembled WGS sequence"/>
</dbReference>
<keyword evidence="1" id="KW-0547">Nucleotide-binding</keyword>
<dbReference type="GO" id="GO:0005737">
    <property type="term" value="C:cytoplasm"/>
    <property type="evidence" value="ECO:0007669"/>
    <property type="project" value="TreeGrafter"/>
</dbReference>
<protein>
    <recommendedName>
        <fullName evidence="4">Protein kinase domain-containing protein</fullName>
    </recommendedName>
</protein>
<dbReference type="GO" id="GO:0004674">
    <property type="term" value="F:protein serine/threonine kinase activity"/>
    <property type="evidence" value="ECO:0007669"/>
    <property type="project" value="TreeGrafter"/>
</dbReference>
<feature type="compositionally biased region" description="Basic and acidic residues" evidence="3">
    <location>
        <begin position="22"/>
        <end position="32"/>
    </location>
</feature>
<gene>
    <name evidence="5" type="ORF">THAOC_32079</name>
</gene>
<accession>K0R6S2</accession>
<dbReference type="InterPro" id="IPR011009">
    <property type="entry name" value="Kinase-like_dom_sf"/>
</dbReference>
<feature type="compositionally biased region" description="Basic and acidic residues" evidence="3">
    <location>
        <begin position="42"/>
        <end position="55"/>
    </location>
</feature>
<dbReference type="InterPro" id="IPR008271">
    <property type="entry name" value="Ser/Thr_kinase_AS"/>
</dbReference>
<dbReference type="eggNOG" id="KOG0585">
    <property type="taxonomic scope" value="Eukaryota"/>
</dbReference>
<dbReference type="Gene3D" id="3.30.200.20">
    <property type="entry name" value="Phosphorylase Kinase, domain 1"/>
    <property type="match status" value="1"/>
</dbReference>
<dbReference type="AlphaFoldDB" id="K0R6S2"/>
<evidence type="ECO:0000259" key="4">
    <source>
        <dbReference type="PROSITE" id="PS50011"/>
    </source>
</evidence>
<evidence type="ECO:0000256" key="2">
    <source>
        <dbReference type="ARBA" id="ARBA00022840"/>
    </source>
</evidence>
<dbReference type="GO" id="GO:0035556">
    <property type="term" value="P:intracellular signal transduction"/>
    <property type="evidence" value="ECO:0007669"/>
    <property type="project" value="TreeGrafter"/>
</dbReference>
<dbReference type="PROSITE" id="PS50011">
    <property type="entry name" value="PROTEIN_KINASE_DOM"/>
    <property type="match status" value="1"/>
</dbReference>